<dbReference type="PANTHER" id="PTHR43968">
    <property type="match status" value="1"/>
</dbReference>
<sequence length="202" mass="21951">MRLHWSSRSPFVRKVMVVAHEAGLTDRIERVPTVVALTRPGLDLLPTNPLGKIPTLVLEDGTALYDSVVICEYLDGLSGQPLLFPPAGPARIEALRRHALGNGCMDMLLLFRTEMGRDQPDRRILDGFAAKQAAVLAALEREAPALADTPFGIGQVAIGCALSYLDFRWPQAGWRGDHPALAAWHEGFSARPSVQATAHIDA</sequence>
<gene>
    <name evidence="2" type="ORF">CKO45_13430</name>
</gene>
<dbReference type="CDD" id="cd03205">
    <property type="entry name" value="GST_C_6"/>
    <property type="match status" value="1"/>
</dbReference>
<dbReference type="PANTHER" id="PTHR43968:SF6">
    <property type="entry name" value="GLUTATHIONE S-TRANSFERASE OMEGA"/>
    <property type="match status" value="1"/>
</dbReference>
<dbReference type="Pfam" id="PF13410">
    <property type="entry name" value="GST_C_2"/>
    <property type="match status" value="1"/>
</dbReference>
<dbReference type="EMBL" id="NRSG01000090">
    <property type="protein sequence ID" value="MBK1659237.1"/>
    <property type="molecule type" value="Genomic_DNA"/>
</dbReference>
<keyword evidence="3" id="KW-1185">Reference proteome</keyword>
<dbReference type="CDD" id="cd03049">
    <property type="entry name" value="GST_N_3"/>
    <property type="match status" value="1"/>
</dbReference>
<dbReference type="SUPFAM" id="SSF47616">
    <property type="entry name" value="GST C-terminal domain-like"/>
    <property type="match status" value="1"/>
</dbReference>
<organism evidence="2 3">
    <name type="scientific">Paracraurococcus ruber</name>
    <dbReference type="NCBI Taxonomy" id="77675"/>
    <lineage>
        <taxon>Bacteria</taxon>
        <taxon>Pseudomonadati</taxon>
        <taxon>Pseudomonadota</taxon>
        <taxon>Alphaproteobacteria</taxon>
        <taxon>Acetobacterales</taxon>
        <taxon>Roseomonadaceae</taxon>
        <taxon>Paracraurococcus</taxon>
    </lineage>
</organism>
<dbReference type="InterPro" id="IPR036249">
    <property type="entry name" value="Thioredoxin-like_sf"/>
</dbReference>
<evidence type="ECO:0000259" key="1">
    <source>
        <dbReference type="PROSITE" id="PS50404"/>
    </source>
</evidence>
<dbReference type="InterPro" id="IPR004045">
    <property type="entry name" value="Glutathione_S-Trfase_N"/>
</dbReference>
<dbReference type="SUPFAM" id="SSF52833">
    <property type="entry name" value="Thioredoxin-like"/>
    <property type="match status" value="1"/>
</dbReference>
<reference evidence="2 3" key="1">
    <citation type="journal article" date="2020" name="Microorganisms">
        <title>Osmotic Adaptation and Compatible Solute Biosynthesis of Phototrophic Bacteria as Revealed from Genome Analyses.</title>
        <authorList>
            <person name="Imhoff J.F."/>
            <person name="Rahn T."/>
            <person name="Kunzel S."/>
            <person name="Keller A."/>
            <person name="Neulinger S.C."/>
        </authorList>
    </citation>
    <scope>NUCLEOTIDE SEQUENCE [LARGE SCALE GENOMIC DNA]</scope>
    <source>
        <strain evidence="2 3">DSM 15382</strain>
    </source>
</reference>
<comment type="caution">
    <text evidence="2">The sequence shown here is derived from an EMBL/GenBank/DDBJ whole genome shotgun (WGS) entry which is preliminary data.</text>
</comment>
<feature type="domain" description="GST N-terminal" evidence="1">
    <location>
        <begin position="1"/>
        <end position="82"/>
    </location>
</feature>
<proteinExistence type="predicted"/>
<dbReference type="Proteomes" id="UP000697995">
    <property type="component" value="Unassembled WGS sequence"/>
</dbReference>
<dbReference type="InterPro" id="IPR050983">
    <property type="entry name" value="GST_Omega/HSP26"/>
</dbReference>
<name>A0ABS1CZ75_9PROT</name>
<dbReference type="InterPro" id="IPR036282">
    <property type="entry name" value="Glutathione-S-Trfase_C_sf"/>
</dbReference>
<accession>A0ABS1CZ75</accession>
<evidence type="ECO:0000313" key="3">
    <source>
        <dbReference type="Proteomes" id="UP000697995"/>
    </source>
</evidence>
<dbReference type="Gene3D" id="3.40.30.10">
    <property type="entry name" value="Glutaredoxin"/>
    <property type="match status" value="1"/>
</dbReference>
<dbReference type="Pfam" id="PF13409">
    <property type="entry name" value="GST_N_2"/>
    <property type="match status" value="1"/>
</dbReference>
<dbReference type="PROSITE" id="PS50404">
    <property type="entry name" value="GST_NTER"/>
    <property type="match status" value="1"/>
</dbReference>
<protein>
    <submittedName>
        <fullName evidence="2">Glutathione S-transferase</fullName>
    </submittedName>
</protein>
<dbReference type="Gene3D" id="1.20.1050.10">
    <property type="match status" value="1"/>
</dbReference>
<evidence type="ECO:0000313" key="2">
    <source>
        <dbReference type="EMBL" id="MBK1659237.1"/>
    </source>
</evidence>